<organism evidence="2 3">
    <name type="scientific">Candidatus Gottesmanbacteria bacterium GW2011_GWA2_43_14</name>
    <dbReference type="NCBI Taxonomy" id="1618443"/>
    <lineage>
        <taxon>Bacteria</taxon>
        <taxon>Candidatus Gottesmaniibacteriota</taxon>
    </lineage>
</organism>
<dbReference type="PANTHER" id="PTHR33392">
    <property type="entry name" value="POLYISOPRENYL-TEICHOIC ACID--PEPTIDOGLYCAN TEICHOIC ACID TRANSFERASE TAGU"/>
    <property type="match status" value="1"/>
</dbReference>
<comment type="caution">
    <text evidence="2">The sequence shown here is derived from an EMBL/GenBank/DDBJ whole genome shotgun (WGS) entry which is preliminary data.</text>
</comment>
<keyword evidence="1" id="KW-0472">Membrane</keyword>
<reference evidence="2 3" key="1">
    <citation type="journal article" date="2015" name="Nature">
        <title>rRNA introns, odd ribosomes, and small enigmatic genomes across a large radiation of phyla.</title>
        <authorList>
            <person name="Brown C.T."/>
            <person name="Hug L.A."/>
            <person name="Thomas B.C."/>
            <person name="Sharon I."/>
            <person name="Castelle C.J."/>
            <person name="Singh A."/>
            <person name="Wilkins M.J."/>
            <person name="Williams K.H."/>
            <person name="Banfield J.F."/>
        </authorList>
    </citation>
    <scope>NUCLEOTIDE SEQUENCE [LARGE SCALE GENOMIC DNA]</scope>
</reference>
<dbReference type="Gene3D" id="3.30.420.590">
    <property type="match status" value="1"/>
</dbReference>
<evidence type="ECO:0000256" key="1">
    <source>
        <dbReference type="SAM" id="Phobius"/>
    </source>
</evidence>
<protein>
    <recommendedName>
        <fullName evidence="4">Cell envelope-related transcriptional attenuator</fullName>
    </recommendedName>
</protein>
<dbReference type="Proteomes" id="UP000034894">
    <property type="component" value="Unassembled WGS sequence"/>
</dbReference>
<name>A0A0G1DJQ5_9BACT</name>
<evidence type="ECO:0000313" key="3">
    <source>
        <dbReference type="Proteomes" id="UP000034894"/>
    </source>
</evidence>
<dbReference type="InterPro" id="IPR050922">
    <property type="entry name" value="LytR/CpsA/Psr_CW_biosynth"/>
</dbReference>
<evidence type="ECO:0000313" key="2">
    <source>
        <dbReference type="EMBL" id="KKS97899.1"/>
    </source>
</evidence>
<keyword evidence="1" id="KW-0812">Transmembrane</keyword>
<accession>A0A0G1DJQ5</accession>
<proteinExistence type="predicted"/>
<sequence>MGKSFYFFWSAILFINLLFLTTLFAGSQRPAVLLNPVTVKASAFAEEQTPEPETGETSQREYHILLLGLDGRKGDVKPRCDAIHIFSFSPRHSYLLITSLPRGTKLNPQAEDSMYLANSCSINGIDFTVNEIERITQLKIDAVVKVGFSQVLGILRTLNMPTTSTLQFLRSRRYTIGDNQRSRNQAMFFKDVIINHFEDYYNLPAGLKSWLFKTVEADITYDQAEYLLESIYKNKVYQQPENIILISLPYENHYLREIHLPDNAEGSSQDNEFIEYQANLSAYLKKLIAQSDKLTKTGNIQSAEKLLTVPYHQKLWLQLENDFLRREIYFHMMKTYADAVSDRMLKKEIISDYLEEMSVFGDEEYLSKGKAVLTSFFPDSVSDGEGENPVN</sequence>
<dbReference type="EMBL" id="LCFP01000004">
    <property type="protein sequence ID" value="KKS97899.1"/>
    <property type="molecule type" value="Genomic_DNA"/>
</dbReference>
<dbReference type="PANTHER" id="PTHR33392:SF6">
    <property type="entry name" value="POLYISOPRENYL-TEICHOIC ACID--PEPTIDOGLYCAN TEICHOIC ACID TRANSFERASE TAGU"/>
    <property type="match status" value="1"/>
</dbReference>
<dbReference type="STRING" id="1618443.UV73_C0004G0041"/>
<feature type="transmembrane region" description="Helical" evidence="1">
    <location>
        <begin position="6"/>
        <end position="25"/>
    </location>
</feature>
<gene>
    <name evidence="2" type="ORF">UV73_C0004G0041</name>
</gene>
<evidence type="ECO:0008006" key="4">
    <source>
        <dbReference type="Google" id="ProtNLM"/>
    </source>
</evidence>
<keyword evidence="1" id="KW-1133">Transmembrane helix</keyword>
<dbReference type="AlphaFoldDB" id="A0A0G1DJQ5"/>